<evidence type="ECO:0000313" key="11">
    <source>
        <dbReference type="EMBL" id="GFT38159.1"/>
    </source>
</evidence>
<evidence type="ECO:0000313" key="12">
    <source>
        <dbReference type="Proteomes" id="UP000887013"/>
    </source>
</evidence>
<evidence type="ECO:0000256" key="5">
    <source>
        <dbReference type="ARBA" id="ARBA00023157"/>
    </source>
</evidence>
<dbReference type="EC" id="3.1.1.-" evidence="9"/>
<keyword evidence="2" id="KW-0719">Serine esterase</keyword>
<dbReference type="AlphaFoldDB" id="A0A8X6NYE5"/>
<dbReference type="InterPro" id="IPR019819">
    <property type="entry name" value="Carboxylesterase_B_CS"/>
</dbReference>
<dbReference type="InterPro" id="IPR029058">
    <property type="entry name" value="AB_hydrolase_fold"/>
</dbReference>
<dbReference type="InterPro" id="IPR002018">
    <property type="entry name" value="CarbesteraseB"/>
</dbReference>
<protein>
    <recommendedName>
        <fullName evidence="9">Carboxylic ester hydrolase</fullName>
        <ecNumber evidence="9">3.1.1.-</ecNumber>
    </recommendedName>
</protein>
<evidence type="ECO:0000256" key="8">
    <source>
        <dbReference type="PIRSR" id="PIRSR600997-1"/>
    </source>
</evidence>
<sequence length="567" mass="63441">MKTKLLLLILGMVSKVSPFESSAIASGIQGGIAYVSAKISEPTIACDKLIHTSSGPVRGTITQVLSVPVQAYLGIPYAKPPIGDLRFRKTVPVDPWTETLEANRMPPACIQYATYPFPWYDPEPNKSEDCLYLNVWTPIDATAGSKKAVMFWIYGGGPFGSNRKHLYDGRALAGLGDVIFVSPNFRVGLLGFVTSATQDLPGNYGIWDLLEALKWVRMNIESFGGDPDQITLHGESSGSFIVSMFCVSPLTKGLFNRAIMESGSSILLQINPAEINVKDSQRLAKAVGCATDEKTIQNDTETVVNCLRGKDALYLAQVQNSFDPASDLNYIPQYGDELFPNPPYEDIREDRFHQVSLLIGDNRYEGVNQITRLPDIFGFFGEKNPILNKTYAKNLLKDSFFGSSCSSDDVANHYLDDVNDNDYFTIRQQLYKANGEITLTCPTTYFAEKYVSRNNDVYLYVFNHRPSTSPWAHWMETTHFDEVQFVFGQPLQEPSLYTELEVDLSLKMIQYWTNFAKYGSPSFLDEWPKYSSANHSLIILETGLNGIRPGVSPSIENCNYLRSCYVF</sequence>
<dbReference type="Gene3D" id="3.40.50.1820">
    <property type="entry name" value="alpha/beta hydrolase"/>
    <property type="match status" value="1"/>
</dbReference>
<evidence type="ECO:0000256" key="1">
    <source>
        <dbReference type="ARBA" id="ARBA00005964"/>
    </source>
</evidence>
<proteinExistence type="inferred from homology"/>
<keyword evidence="3 9" id="KW-0378">Hydrolase</keyword>
<dbReference type="Proteomes" id="UP000887013">
    <property type="component" value="Unassembled WGS sequence"/>
</dbReference>
<accession>A0A8X6NYE5</accession>
<feature type="active site" description="Charge relay system" evidence="8">
    <location>
        <position position="365"/>
    </location>
</feature>
<evidence type="ECO:0000256" key="3">
    <source>
        <dbReference type="ARBA" id="ARBA00022801"/>
    </source>
</evidence>
<dbReference type="EMBL" id="BMAW01014263">
    <property type="protein sequence ID" value="GFT38159.1"/>
    <property type="molecule type" value="Genomic_DNA"/>
</dbReference>
<comment type="caution">
    <text evidence="11">The sequence shown here is derived from an EMBL/GenBank/DDBJ whole genome shotgun (WGS) entry which is preliminary data.</text>
</comment>
<name>A0A8X6NYE5_NEPPI</name>
<dbReference type="OrthoDB" id="6418429at2759"/>
<dbReference type="GO" id="GO:0019695">
    <property type="term" value="P:choline metabolic process"/>
    <property type="evidence" value="ECO:0007669"/>
    <property type="project" value="TreeGrafter"/>
</dbReference>
<dbReference type="GO" id="GO:0005615">
    <property type="term" value="C:extracellular space"/>
    <property type="evidence" value="ECO:0007669"/>
    <property type="project" value="TreeGrafter"/>
</dbReference>
<comment type="catalytic activity">
    <reaction evidence="7">
        <text>acetylcholine + H2O = choline + acetate + H(+)</text>
        <dbReference type="Rhea" id="RHEA:17561"/>
        <dbReference type="ChEBI" id="CHEBI:15354"/>
        <dbReference type="ChEBI" id="CHEBI:15355"/>
        <dbReference type="ChEBI" id="CHEBI:15377"/>
        <dbReference type="ChEBI" id="CHEBI:15378"/>
        <dbReference type="ChEBI" id="CHEBI:30089"/>
        <dbReference type="EC" id="3.1.1.7"/>
    </reaction>
</comment>
<organism evidence="11 12">
    <name type="scientific">Nephila pilipes</name>
    <name type="common">Giant wood spider</name>
    <name type="synonym">Nephila maculata</name>
    <dbReference type="NCBI Taxonomy" id="299642"/>
    <lineage>
        <taxon>Eukaryota</taxon>
        <taxon>Metazoa</taxon>
        <taxon>Ecdysozoa</taxon>
        <taxon>Arthropoda</taxon>
        <taxon>Chelicerata</taxon>
        <taxon>Arachnida</taxon>
        <taxon>Araneae</taxon>
        <taxon>Araneomorphae</taxon>
        <taxon>Entelegynae</taxon>
        <taxon>Araneoidea</taxon>
        <taxon>Nephilidae</taxon>
        <taxon>Nephila</taxon>
    </lineage>
</organism>
<evidence type="ECO:0000259" key="10">
    <source>
        <dbReference type="Pfam" id="PF00135"/>
    </source>
</evidence>
<dbReference type="PANTHER" id="PTHR43918:SF4">
    <property type="entry name" value="CARBOXYLIC ESTER HYDROLASE"/>
    <property type="match status" value="1"/>
</dbReference>
<evidence type="ECO:0000256" key="4">
    <source>
        <dbReference type="ARBA" id="ARBA00022867"/>
    </source>
</evidence>
<feature type="domain" description="Carboxylesterase type B" evidence="10">
    <location>
        <begin position="48"/>
        <end position="540"/>
    </location>
</feature>
<dbReference type="GO" id="GO:0006581">
    <property type="term" value="P:acetylcholine catabolic process"/>
    <property type="evidence" value="ECO:0007669"/>
    <property type="project" value="TreeGrafter"/>
</dbReference>
<feature type="chain" id="PRO_5036515326" description="Carboxylic ester hydrolase" evidence="9">
    <location>
        <begin position="19"/>
        <end position="567"/>
    </location>
</feature>
<dbReference type="InterPro" id="IPR050654">
    <property type="entry name" value="AChE-related_enzymes"/>
</dbReference>
<dbReference type="GO" id="GO:0003990">
    <property type="term" value="F:acetylcholinesterase activity"/>
    <property type="evidence" value="ECO:0007669"/>
    <property type="project" value="UniProtKB-EC"/>
</dbReference>
<keyword evidence="5" id="KW-1015">Disulfide bond</keyword>
<evidence type="ECO:0000256" key="7">
    <source>
        <dbReference type="ARBA" id="ARBA00048484"/>
    </source>
</evidence>
<dbReference type="SUPFAM" id="SSF53474">
    <property type="entry name" value="alpha/beta-Hydrolases"/>
    <property type="match status" value="1"/>
</dbReference>
<feature type="active site" description="Acyl-ester intermediate" evidence="8">
    <location>
        <position position="236"/>
    </location>
</feature>
<dbReference type="PROSITE" id="PS00122">
    <property type="entry name" value="CARBOXYLESTERASE_B_1"/>
    <property type="match status" value="1"/>
</dbReference>
<keyword evidence="6" id="KW-0325">Glycoprotein</keyword>
<dbReference type="PANTHER" id="PTHR43918">
    <property type="entry name" value="ACETYLCHOLINESTERASE"/>
    <property type="match status" value="1"/>
</dbReference>
<dbReference type="Pfam" id="PF00135">
    <property type="entry name" value="COesterase"/>
    <property type="match status" value="1"/>
</dbReference>
<dbReference type="GO" id="GO:0005886">
    <property type="term" value="C:plasma membrane"/>
    <property type="evidence" value="ECO:0007669"/>
    <property type="project" value="TreeGrafter"/>
</dbReference>
<keyword evidence="4" id="KW-0531">Neurotransmitter degradation</keyword>
<dbReference type="FunFam" id="3.40.50.1820:FF:000029">
    <property type="entry name" value="Acetylcholinesterase"/>
    <property type="match status" value="1"/>
</dbReference>
<feature type="signal peptide" evidence="9">
    <location>
        <begin position="1"/>
        <end position="18"/>
    </location>
</feature>
<evidence type="ECO:0000256" key="6">
    <source>
        <dbReference type="ARBA" id="ARBA00023180"/>
    </source>
</evidence>
<keyword evidence="9" id="KW-0732">Signal</keyword>
<evidence type="ECO:0000256" key="2">
    <source>
        <dbReference type="ARBA" id="ARBA00022487"/>
    </source>
</evidence>
<dbReference type="PRINTS" id="PR00878">
    <property type="entry name" value="CHOLNESTRASE"/>
</dbReference>
<dbReference type="InterPro" id="IPR000997">
    <property type="entry name" value="Cholinesterase"/>
</dbReference>
<keyword evidence="12" id="KW-1185">Reference proteome</keyword>
<feature type="active site" description="Charge relay system" evidence="8">
    <location>
        <position position="479"/>
    </location>
</feature>
<reference evidence="11" key="1">
    <citation type="submission" date="2020-08" db="EMBL/GenBank/DDBJ databases">
        <title>Multicomponent nature underlies the extraordinary mechanical properties of spider dragline silk.</title>
        <authorList>
            <person name="Kono N."/>
            <person name="Nakamura H."/>
            <person name="Mori M."/>
            <person name="Yoshida Y."/>
            <person name="Ohtoshi R."/>
            <person name="Malay A.D."/>
            <person name="Moran D.A.P."/>
            <person name="Tomita M."/>
            <person name="Numata K."/>
            <person name="Arakawa K."/>
        </authorList>
    </citation>
    <scope>NUCLEOTIDE SEQUENCE</scope>
</reference>
<comment type="similarity">
    <text evidence="1 9">Belongs to the type-B carboxylesterase/lipase family.</text>
</comment>
<dbReference type="PROSITE" id="PS00941">
    <property type="entry name" value="CARBOXYLESTERASE_B_2"/>
    <property type="match status" value="1"/>
</dbReference>
<evidence type="ECO:0000256" key="9">
    <source>
        <dbReference type="RuleBase" id="RU361235"/>
    </source>
</evidence>
<dbReference type="InterPro" id="IPR019826">
    <property type="entry name" value="Carboxylesterase_B_AS"/>
</dbReference>
<gene>
    <name evidence="11" type="ORF">NPIL_45941</name>
</gene>